<reference evidence="2" key="1">
    <citation type="journal article" date="2004" name="Yeast">
        <title>The KlSRB10 gene from Kluyveromyces lactis.</title>
        <authorList>
            <person name="Nunez L."/>
            <person name="Fernandez-Otero C."/>
            <person name="Rodriguez-Belmonte E."/>
            <person name="Cerdan M.E."/>
        </authorList>
    </citation>
    <scope>NUCLEOTIDE SEQUENCE</scope>
</reference>
<evidence type="ECO:0000313" key="2">
    <source>
        <dbReference type="EMBL" id="CAD58721.1"/>
    </source>
</evidence>
<feature type="transmembrane region" description="Helical" evidence="1">
    <location>
        <begin position="157"/>
        <end position="176"/>
    </location>
</feature>
<dbReference type="PANTHER" id="PTHR28002">
    <property type="entry name" value="MIOREX COMPLEX COMPONENT 11"/>
    <property type="match status" value="1"/>
</dbReference>
<accession>Q70W24</accession>
<keyword evidence="1" id="KW-0472">Membrane</keyword>
<protein>
    <submittedName>
        <fullName evidence="2">Ypl041c protein</fullName>
    </submittedName>
</protein>
<proteinExistence type="predicted"/>
<evidence type="ECO:0000256" key="1">
    <source>
        <dbReference type="SAM" id="Phobius"/>
    </source>
</evidence>
<dbReference type="PANTHER" id="PTHR28002:SF1">
    <property type="entry name" value="MIOREX COMPLEX COMPONENT 11"/>
    <property type="match status" value="1"/>
</dbReference>
<name>Q70W24_KLULC</name>
<keyword evidence="1" id="KW-1133">Transmembrane helix</keyword>
<dbReference type="VEuPathDB" id="FungiDB:KLLA0_D11836g"/>
<dbReference type="InterPro" id="IPR018811">
    <property type="entry name" value="MRX11"/>
</dbReference>
<sequence>MVIGNRYSIIQKRGPAKLFINGIRYNSSKVEPSKIDDRLHRLIKKSKFLTRLNGNPRYKHYFDKLSEAGAVSTMTSFLILHEITAIVPLFALWGLLYNLDLSDQYEMPVYFKDLLNKCGESIGKLIGDYDNGWDRDRLVVSGALAYAIVKVLYPARILFSLWAAPYVGTFVIMPFTKLRALIRR</sequence>
<dbReference type="AlphaFoldDB" id="Q70W24"/>
<dbReference type="EMBL" id="AJ532841">
    <property type="protein sequence ID" value="CAD58721.1"/>
    <property type="molecule type" value="Genomic_DNA"/>
</dbReference>
<keyword evidence="1" id="KW-0812">Transmembrane</keyword>
<gene>
    <name evidence="2" type="primary">ypl041c</name>
</gene>
<dbReference type="GO" id="GO:0005739">
    <property type="term" value="C:mitochondrion"/>
    <property type="evidence" value="ECO:0007669"/>
    <property type="project" value="TreeGrafter"/>
</dbReference>
<feature type="transmembrane region" description="Helical" evidence="1">
    <location>
        <begin position="77"/>
        <end position="97"/>
    </location>
</feature>
<organism evidence="2">
    <name type="scientific">Kluyveromyces lactis</name>
    <name type="common">Yeast</name>
    <name type="synonym">Candida sphaerica</name>
    <dbReference type="NCBI Taxonomy" id="28985"/>
    <lineage>
        <taxon>Eukaryota</taxon>
        <taxon>Fungi</taxon>
        <taxon>Dikarya</taxon>
        <taxon>Ascomycota</taxon>
        <taxon>Saccharomycotina</taxon>
        <taxon>Saccharomycetes</taxon>
        <taxon>Saccharomycetales</taxon>
        <taxon>Saccharomycetaceae</taxon>
        <taxon>Kluyveromyces</taxon>
    </lineage>
</organism>
<dbReference type="Pfam" id="PF10306">
    <property type="entry name" value="FLILHELTA"/>
    <property type="match status" value="1"/>
</dbReference>